<feature type="region of interest" description="Disordered" evidence="1">
    <location>
        <begin position="322"/>
        <end position="383"/>
    </location>
</feature>
<feature type="region of interest" description="Disordered" evidence="1">
    <location>
        <begin position="602"/>
        <end position="642"/>
    </location>
</feature>
<feature type="compositionally biased region" description="Polar residues" evidence="1">
    <location>
        <begin position="209"/>
        <end position="227"/>
    </location>
</feature>
<accession>A0A3B0JK19</accession>
<proteinExistence type="predicted"/>
<dbReference type="STRING" id="7266.A0A3B0JK19"/>
<evidence type="ECO:0000256" key="1">
    <source>
        <dbReference type="SAM" id="MobiDB-lite"/>
    </source>
</evidence>
<dbReference type="OMA" id="DHTHGVC"/>
<organism evidence="2 3">
    <name type="scientific">Drosophila guanche</name>
    <name type="common">Fruit fly</name>
    <dbReference type="NCBI Taxonomy" id="7266"/>
    <lineage>
        <taxon>Eukaryota</taxon>
        <taxon>Metazoa</taxon>
        <taxon>Ecdysozoa</taxon>
        <taxon>Arthropoda</taxon>
        <taxon>Hexapoda</taxon>
        <taxon>Insecta</taxon>
        <taxon>Pterygota</taxon>
        <taxon>Neoptera</taxon>
        <taxon>Endopterygota</taxon>
        <taxon>Diptera</taxon>
        <taxon>Brachycera</taxon>
        <taxon>Muscomorpha</taxon>
        <taxon>Ephydroidea</taxon>
        <taxon>Drosophilidae</taxon>
        <taxon>Drosophila</taxon>
        <taxon>Sophophora</taxon>
    </lineage>
</organism>
<dbReference type="Proteomes" id="UP000268350">
    <property type="component" value="Unassembled WGS sequence"/>
</dbReference>
<name>A0A3B0JK19_DROGU</name>
<dbReference type="OrthoDB" id="7764816at2759"/>
<feature type="region of interest" description="Disordered" evidence="1">
    <location>
        <begin position="209"/>
        <end position="235"/>
    </location>
</feature>
<feature type="region of interest" description="Disordered" evidence="1">
    <location>
        <begin position="482"/>
        <end position="514"/>
    </location>
</feature>
<feature type="compositionally biased region" description="Gly residues" evidence="1">
    <location>
        <begin position="604"/>
        <end position="615"/>
    </location>
</feature>
<gene>
    <name evidence="2" type="ORF">DGUA_6G017424</name>
</gene>
<protein>
    <submittedName>
        <fullName evidence="2">Uncharacterized protein</fullName>
    </submittedName>
</protein>
<feature type="region of interest" description="Disordered" evidence="1">
    <location>
        <begin position="59"/>
        <end position="79"/>
    </location>
</feature>
<keyword evidence="3" id="KW-1185">Reference proteome</keyword>
<dbReference type="EMBL" id="OUUW01000007">
    <property type="protein sequence ID" value="SPP82687.1"/>
    <property type="molecule type" value="Genomic_DNA"/>
</dbReference>
<dbReference type="AlphaFoldDB" id="A0A3B0JK19"/>
<sequence length="664" mass="70961">MRSHVAVYRAPDNGNIHAGPFARYHQSQHLHWASTQPVPPPPSAAAACYNQLQRQRLHHGPHVPWTPAHAQGQTPLAPSPQAASYGIGLALPPVVNQQRINECAGIPLISNASSHLSPGQRQRLLRKTAPKTPPWPPTGVHSMSQLAAHAQGMPLLQQNGKQHLSQHHQPQQHHHLPSWSAYQPMTQASQNYKLADKSRALRYQNSAPPMLQSQEKQTLAGSATGCQDVTPPPESCLPRIIKPRKRRKKDRKPGNGVLLKMEPNLQMNSSVQGEDHSYHHLLPLGGGGGLLQHDHTHGVCFCRDCDPLRSLWDYQTQTLRRSLSDASSSEPGDGSRESSSSTSSTHSSDSSCDSSICSQSLPPTSNCAPTGKEEKVEEFAPITGDSSRAEIVGVIGSQRSHQVGHAHEGVIATPSQCSLSDDSGYGDILSGINIANDLFGNIGFKGRASSESSYSSACAAQAETLLDESISEISRKLIETCSSGASSSSSTSSSGGDRHGSALGSGASDSGLDSAGSYSRDSGLVFSFEHLNLNLNLTDATPTSLDFLVDCNNNSSSTSSTSDRNDRKSNNGISMGIDKGGATSQQFYNNCFGLLWQQQQQQYQGGGRGRGGGGGGHDDSQVAAAKPNQNQKQDLDNRLDTPTTRRMILGTFHGKLKPAFSTIS</sequence>
<feature type="region of interest" description="Disordered" evidence="1">
    <location>
        <begin position="554"/>
        <end position="578"/>
    </location>
</feature>
<evidence type="ECO:0000313" key="3">
    <source>
        <dbReference type="Proteomes" id="UP000268350"/>
    </source>
</evidence>
<feature type="compositionally biased region" description="Low complexity" evidence="1">
    <location>
        <begin position="327"/>
        <end position="360"/>
    </location>
</feature>
<reference evidence="3" key="1">
    <citation type="submission" date="2018-01" db="EMBL/GenBank/DDBJ databases">
        <authorList>
            <person name="Alioto T."/>
            <person name="Alioto T."/>
        </authorList>
    </citation>
    <scope>NUCLEOTIDE SEQUENCE [LARGE SCALE GENOMIC DNA]</scope>
</reference>
<evidence type="ECO:0000313" key="2">
    <source>
        <dbReference type="EMBL" id="SPP82687.1"/>
    </source>
</evidence>